<gene>
    <name evidence="1" type="ORF">EMEDMD4_270114</name>
</gene>
<reference evidence="1" key="1">
    <citation type="submission" date="2019-06" db="EMBL/GenBank/DDBJ databases">
        <authorList>
            <person name="Le Quere A."/>
            <person name="Colella S."/>
        </authorList>
    </citation>
    <scope>NUCLEOTIDE SEQUENCE</scope>
    <source>
        <strain evidence="1">EmedicaeMD41</strain>
    </source>
</reference>
<dbReference type="EMBL" id="CABFNB010000092">
    <property type="protein sequence ID" value="VTZ61338.1"/>
    <property type="molecule type" value="Genomic_DNA"/>
</dbReference>
<protein>
    <submittedName>
        <fullName evidence="1">Uncharacterized protein</fullName>
    </submittedName>
</protein>
<dbReference type="Proteomes" id="UP000507954">
    <property type="component" value="Unassembled WGS sequence"/>
</dbReference>
<proteinExistence type="predicted"/>
<sequence length="244" mass="26407">MKSAWITSAACRPNPVRRLRAAGMEPPYKRHRRRKPRAALDLARYSQARAQAGNANAREATPAGSGRRDLLQEVLNDAGGLAEIHLARIALLQSVHTFAHVAQPVRADLRNGLGADFLDLFFGKLLGQELVDDGDFLPLLLGKLRPAALVVNAGRFFALLDHLDEYLQDLIVADRVLAMATIGDVAILDRGLDEADGRDAPGILGLEGFFQCIGEMLAHVLTPCRNRPQCSICGAGSMRSLPSS</sequence>
<evidence type="ECO:0000313" key="1">
    <source>
        <dbReference type="EMBL" id="VTZ61338.1"/>
    </source>
</evidence>
<organism evidence="1">
    <name type="scientific">Sinorhizobium medicae</name>
    <dbReference type="NCBI Taxonomy" id="110321"/>
    <lineage>
        <taxon>Bacteria</taxon>
        <taxon>Pseudomonadati</taxon>
        <taxon>Pseudomonadota</taxon>
        <taxon>Alphaproteobacteria</taxon>
        <taxon>Hyphomicrobiales</taxon>
        <taxon>Rhizobiaceae</taxon>
        <taxon>Sinorhizobium/Ensifer group</taxon>
        <taxon>Sinorhizobium</taxon>
    </lineage>
</organism>
<name>A0A508WZH0_9HYPH</name>
<accession>A0A508WZH0</accession>
<dbReference type="AlphaFoldDB" id="A0A508WZH0"/>